<keyword evidence="10" id="KW-0040">ANK repeat</keyword>
<dbReference type="PROSITE" id="PS50088">
    <property type="entry name" value="ANK_REPEAT"/>
    <property type="match status" value="1"/>
</dbReference>
<dbReference type="Proteomes" id="UP000677228">
    <property type="component" value="Unassembled WGS sequence"/>
</dbReference>
<dbReference type="EMBL" id="CAJNOQ010013851">
    <property type="protein sequence ID" value="CAF1329992.1"/>
    <property type="molecule type" value="Genomic_DNA"/>
</dbReference>
<keyword evidence="2" id="KW-0813">Transport</keyword>
<dbReference type="Proteomes" id="UP000681722">
    <property type="component" value="Unassembled WGS sequence"/>
</dbReference>
<evidence type="ECO:0000256" key="4">
    <source>
        <dbReference type="ARBA" id="ARBA00022568"/>
    </source>
</evidence>
<gene>
    <name evidence="13" type="ORF">GPM918_LOCUS29899</name>
    <name evidence="12" type="ORF">OVA965_LOCUS14581</name>
    <name evidence="15" type="ORF">SRO942_LOCUS30499</name>
    <name evidence="14" type="ORF">TMI583_LOCUS14586</name>
</gene>
<evidence type="ECO:0000256" key="7">
    <source>
        <dbReference type="ARBA" id="ARBA00022837"/>
    </source>
</evidence>
<protein>
    <submittedName>
        <fullName evidence="13">Uncharacterized protein</fullName>
    </submittedName>
</protein>
<feature type="non-terminal residue" evidence="13">
    <location>
        <position position="1"/>
    </location>
</feature>
<reference evidence="13" key="1">
    <citation type="submission" date="2021-02" db="EMBL/GenBank/DDBJ databases">
        <authorList>
            <person name="Nowell W R."/>
        </authorList>
    </citation>
    <scope>NUCLEOTIDE SEQUENCE</scope>
</reference>
<evidence type="ECO:0000256" key="6">
    <source>
        <dbReference type="ARBA" id="ARBA00022737"/>
    </source>
</evidence>
<dbReference type="Pfam" id="PF12796">
    <property type="entry name" value="Ank_2"/>
    <property type="match status" value="1"/>
</dbReference>
<dbReference type="InterPro" id="IPR002110">
    <property type="entry name" value="Ankyrin_rpt"/>
</dbReference>
<evidence type="ECO:0000256" key="8">
    <source>
        <dbReference type="ARBA" id="ARBA00023065"/>
    </source>
</evidence>
<dbReference type="SMART" id="SM00248">
    <property type="entry name" value="ANK"/>
    <property type="match status" value="4"/>
</dbReference>
<dbReference type="PANTHER" id="PTHR10582">
    <property type="entry name" value="TRANSIENT RECEPTOR POTENTIAL ION CHANNEL PROTEIN"/>
    <property type="match status" value="1"/>
</dbReference>
<keyword evidence="4" id="KW-0109">Calcium transport</keyword>
<proteinExistence type="predicted"/>
<comment type="subcellular location">
    <subcellularLocation>
        <location evidence="1">Cell membrane</location>
        <topology evidence="1">Multi-pass membrane protein</topology>
    </subcellularLocation>
</comment>
<feature type="compositionally biased region" description="Acidic residues" evidence="11">
    <location>
        <begin position="336"/>
        <end position="355"/>
    </location>
</feature>
<evidence type="ECO:0000313" key="15">
    <source>
        <dbReference type="EMBL" id="CAF4182800.1"/>
    </source>
</evidence>
<dbReference type="EMBL" id="CAJOBA010006370">
    <property type="protein sequence ID" value="CAF3770870.1"/>
    <property type="molecule type" value="Genomic_DNA"/>
</dbReference>
<name>A0A815FUE5_9BILA</name>
<dbReference type="InterPro" id="IPR036770">
    <property type="entry name" value="Ankyrin_rpt-contain_sf"/>
</dbReference>
<evidence type="ECO:0000313" key="14">
    <source>
        <dbReference type="EMBL" id="CAF3770870.1"/>
    </source>
</evidence>
<evidence type="ECO:0000256" key="3">
    <source>
        <dbReference type="ARBA" id="ARBA00022475"/>
    </source>
</evidence>
<evidence type="ECO:0000256" key="9">
    <source>
        <dbReference type="ARBA" id="ARBA00023303"/>
    </source>
</evidence>
<feature type="compositionally biased region" description="Polar residues" evidence="11">
    <location>
        <begin position="325"/>
        <end position="335"/>
    </location>
</feature>
<keyword evidence="5" id="KW-0107">Calcium channel</keyword>
<evidence type="ECO:0000256" key="11">
    <source>
        <dbReference type="SAM" id="MobiDB-lite"/>
    </source>
</evidence>
<evidence type="ECO:0000313" key="16">
    <source>
        <dbReference type="Proteomes" id="UP000663829"/>
    </source>
</evidence>
<evidence type="ECO:0000313" key="13">
    <source>
        <dbReference type="EMBL" id="CAF1329992.1"/>
    </source>
</evidence>
<keyword evidence="7" id="KW-0106">Calcium</keyword>
<dbReference type="AlphaFoldDB" id="A0A815FUE5"/>
<keyword evidence="3" id="KW-0472">Membrane</keyword>
<feature type="region of interest" description="Disordered" evidence="11">
    <location>
        <begin position="1"/>
        <end position="21"/>
    </location>
</feature>
<organism evidence="13 16">
    <name type="scientific">Didymodactylos carnosus</name>
    <dbReference type="NCBI Taxonomy" id="1234261"/>
    <lineage>
        <taxon>Eukaryota</taxon>
        <taxon>Metazoa</taxon>
        <taxon>Spiralia</taxon>
        <taxon>Gnathifera</taxon>
        <taxon>Rotifera</taxon>
        <taxon>Eurotatoria</taxon>
        <taxon>Bdelloidea</taxon>
        <taxon>Philodinida</taxon>
        <taxon>Philodinidae</taxon>
        <taxon>Didymodactylos</taxon>
    </lineage>
</organism>
<keyword evidence="16" id="KW-1185">Reference proteome</keyword>
<keyword evidence="8" id="KW-0406">Ion transport</keyword>
<dbReference type="Proteomes" id="UP000663829">
    <property type="component" value="Unassembled WGS sequence"/>
</dbReference>
<dbReference type="Proteomes" id="UP000682733">
    <property type="component" value="Unassembled WGS sequence"/>
</dbReference>
<dbReference type="Gene3D" id="1.25.40.20">
    <property type="entry name" value="Ankyrin repeat-containing domain"/>
    <property type="match status" value="1"/>
</dbReference>
<feature type="repeat" description="ANK" evidence="10">
    <location>
        <begin position="252"/>
        <end position="284"/>
    </location>
</feature>
<dbReference type="EMBL" id="CAJOBC010052625">
    <property type="protein sequence ID" value="CAF4182800.1"/>
    <property type="molecule type" value="Genomic_DNA"/>
</dbReference>
<evidence type="ECO:0000313" key="12">
    <source>
        <dbReference type="EMBL" id="CAF1001466.1"/>
    </source>
</evidence>
<evidence type="ECO:0000256" key="10">
    <source>
        <dbReference type="PROSITE-ProRule" id="PRU00023"/>
    </source>
</evidence>
<comment type="caution">
    <text evidence="13">The sequence shown here is derived from an EMBL/GenBank/DDBJ whole genome shotgun (WGS) entry which is preliminary data.</text>
</comment>
<evidence type="ECO:0000256" key="1">
    <source>
        <dbReference type="ARBA" id="ARBA00004651"/>
    </source>
</evidence>
<evidence type="ECO:0000256" key="5">
    <source>
        <dbReference type="ARBA" id="ARBA00022673"/>
    </source>
</evidence>
<evidence type="ECO:0000256" key="2">
    <source>
        <dbReference type="ARBA" id="ARBA00022448"/>
    </source>
</evidence>
<dbReference type="GO" id="GO:0005886">
    <property type="term" value="C:plasma membrane"/>
    <property type="evidence" value="ECO:0007669"/>
    <property type="project" value="UniProtKB-SubCell"/>
</dbReference>
<dbReference type="PANTHER" id="PTHR10582:SF2">
    <property type="entry name" value="INACTIVE"/>
    <property type="match status" value="1"/>
</dbReference>
<sequence>MIYESESSLPDQNKLSTPSNGVIKTHEQNFSVVDASEKQRRSKLIIGERDSFINEESKEQKSIINKRRSFAKVGGGFISKFILNLPLTVLSKNTWYSELIFKALLNRKRTRSLLGNDVEKQTDAALEYGTIWYIIRKANQKQLEKLLNKDPDKVNERGLLGECPLHMLFLYGMPKHLQLAKYIINKFPDTITATYNKPEYHGENVLHIAIIKQNAEMVEWLLGDPNNRAYNDKLLNTPADGDFFDKDRLCYYGEYPLAFACCTNQWNLAKILIKYGANLDKTDSYGNTILHLLVIHNLPNLYVKFKDCWIKQFNRNKPEMPATLRKNSSAHSDSNTSDEEDNGEQNEVDPYDTEDNPPLWRRLNKENLTPLTLAAKLGQEAMFSFLIEERRIIQWTFGPVRCVLYPLDQLDMELEVK</sequence>
<dbReference type="GO" id="GO:0098703">
    <property type="term" value="P:calcium ion import across plasma membrane"/>
    <property type="evidence" value="ECO:0007669"/>
    <property type="project" value="TreeGrafter"/>
</dbReference>
<dbReference type="GO" id="GO:0005262">
    <property type="term" value="F:calcium channel activity"/>
    <property type="evidence" value="ECO:0007669"/>
    <property type="project" value="UniProtKB-KW"/>
</dbReference>
<dbReference type="Pfam" id="PF00023">
    <property type="entry name" value="Ank"/>
    <property type="match status" value="1"/>
</dbReference>
<keyword evidence="9" id="KW-0407">Ion channel</keyword>
<dbReference type="PROSITE" id="PS50297">
    <property type="entry name" value="ANK_REP_REGION"/>
    <property type="match status" value="1"/>
</dbReference>
<accession>A0A815FUE5</accession>
<keyword evidence="3" id="KW-1003">Cell membrane</keyword>
<dbReference type="OrthoDB" id="533508at2759"/>
<dbReference type="SUPFAM" id="SSF48403">
    <property type="entry name" value="Ankyrin repeat"/>
    <property type="match status" value="1"/>
</dbReference>
<keyword evidence="6" id="KW-0677">Repeat</keyword>
<feature type="region of interest" description="Disordered" evidence="11">
    <location>
        <begin position="320"/>
        <end position="359"/>
    </location>
</feature>
<dbReference type="EMBL" id="CAJNOK010006361">
    <property type="protein sequence ID" value="CAF1001466.1"/>
    <property type="molecule type" value="Genomic_DNA"/>
</dbReference>
<dbReference type="InterPro" id="IPR024862">
    <property type="entry name" value="TRPV"/>
</dbReference>